<reference key="2">
    <citation type="submission" date="2011-03" db="EMBL/GenBank/DDBJ databases">
        <title>Complete genome sequence of the thermoacidophilic crenarchaeon Thermoproteus uzoniensis 768-20.</title>
        <authorList>
            <person name="Mardanov A.V."/>
            <person name="Gumerov V.M."/>
            <person name="Beletsky A.V."/>
            <person name="Prokofeva M.I."/>
            <person name="Bonch-Osmolovskaya E.A."/>
            <person name="Ravin N.V."/>
            <person name="Skryabin K.G."/>
        </authorList>
    </citation>
    <scope>NUCLEOTIDE SEQUENCE</scope>
    <source>
        <strain>768-20</strain>
    </source>
</reference>
<dbReference type="InterPro" id="IPR050855">
    <property type="entry name" value="NDM-1-like"/>
</dbReference>
<sequence>MKVVEVLDGLRRVDLEPGGFSDLVSVYVADGGRSLAVFEGGPAVSASDLVSALRSFGKPVEAVFLTHVHIDHYGGAGAVAGLGGGTRFYVHPRGAKVLPNPDIIWAPARAAMGWLGELYGRPLEIPADRSVETKDGDRIAVGDVSVEVIHTPGHASHHQSFLVEPWGVLFVGDAAGIYLRDLDYVIPTTMEPLRLDLYIDSVKKLIRRGPRYIAYTHYDLLPGAVSMLERHLSQLEVWSRSAEEAAREGLDAGELEAILAERDQGLRRAYEGLKARRAHYHLFRMAVEGILNYFKKG</sequence>
<dbReference type="eggNOG" id="arCOG00505">
    <property type="taxonomic scope" value="Archaea"/>
</dbReference>
<gene>
    <name evidence="2" type="ordered locus">TUZN_0035</name>
</gene>
<dbReference type="OrthoDB" id="197151at2157"/>
<evidence type="ECO:0000313" key="3">
    <source>
        <dbReference type="Proteomes" id="UP000008138"/>
    </source>
</evidence>
<dbReference type="CDD" id="cd07726">
    <property type="entry name" value="ST1585-like_MBL-fold"/>
    <property type="match status" value="1"/>
</dbReference>
<dbReference type="PANTHER" id="PTHR42951">
    <property type="entry name" value="METALLO-BETA-LACTAMASE DOMAIN-CONTAINING"/>
    <property type="match status" value="1"/>
</dbReference>
<evidence type="ECO:0000259" key="1">
    <source>
        <dbReference type="SMART" id="SM00849"/>
    </source>
</evidence>
<dbReference type="KEGG" id="tuz:TUZN_0035"/>
<dbReference type="InterPro" id="IPR036866">
    <property type="entry name" value="RibonucZ/Hydroxyglut_hydro"/>
</dbReference>
<proteinExistence type="predicted"/>
<keyword evidence="3" id="KW-1185">Reference proteome</keyword>
<organism evidence="2 3">
    <name type="scientific">Thermoproteus uzoniensis (strain 768-20)</name>
    <dbReference type="NCBI Taxonomy" id="999630"/>
    <lineage>
        <taxon>Archaea</taxon>
        <taxon>Thermoproteota</taxon>
        <taxon>Thermoprotei</taxon>
        <taxon>Thermoproteales</taxon>
        <taxon>Thermoproteaceae</taxon>
        <taxon>Thermoproteus</taxon>
    </lineage>
</organism>
<dbReference type="InterPro" id="IPR001279">
    <property type="entry name" value="Metallo-B-lactamas"/>
</dbReference>
<dbReference type="AlphaFoldDB" id="F2L0Z2"/>
<name>F2L0Z2_THEU7</name>
<dbReference type="SUPFAM" id="SSF56281">
    <property type="entry name" value="Metallo-hydrolase/oxidoreductase"/>
    <property type="match status" value="1"/>
</dbReference>
<dbReference type="GeneID" id="10359590"/>
<accession>F2L0Z2</accession>
<dbReference type="HOGENOM" id="CLU_061385_0_0_2"/>
<evidence type="ECO:0000313" key="2">
    <source>
        <dbReference type="EMBL" id="AEA11541.1"/>
    </source>
</evidence>
<dbReference type="PANTHER" id="PTHR42951:SF4">
    <property type="entry name" value="ACYL-COENZYME A THIOESTERASE MBLAC2"/>
    <property type="match status" value="1"/>
</dbReference>
<dbReference type="InterPro" id="IPR037482">
    <property type="entry name" value="ST1585_MBL-fold"/>
</dbReference>
<dbReference type="Gene3D" id="3.60.15.10">
    <property type="entry name" value="Ribonuclease Z/Hydroxyacylglutathione hydrolase-like"/>
    <property type="match status" value="1"/>
</dbReference>
<reference evidence="2 3" key="1">
    <citation type="journal article" date="2011" name="J. Bacteriol.">
        <title>Complete genome sequence of the thermoacidophilic crenarchaeon Thermoproteus uzoniensis 768-20.</title>
        <authorList>
            <person name="Mardanov A.V."/>
            <person name="Gumerov V.M."/>
            <person name="Beletsky A.V."/>
            <person name="Prokofeva M.I."/>
            <person name="Bonch-Osmolovskaya E.A."/>
            <person name="Ravin N.V."/>
            <person name="Skryabin K.G."/>
        </authorList>
    </citation>
    <scope>NUCLEOTIDE SEQUENCE [LARGE SCALE GENOMIC DNA]</scope>
    <source>
        <strain evidence="2 3">768-20</strain>
    </source>
</reference>
<dbReference type="RefSeq" id="WP_013678877.1">
    <property type="nucleotide sequence ID" value="NC_015315.1"/>
</dbReference>
<protein>
    <submittedName>
        <fullName evidence="2">Beta-lactamase domain protein</fullName>
    </submittedName>
</protein>
<dbReference type="SMART" id="SM00849">
    <property type="entry name" value="Lactamase_B"/>
    <property type="match status" value="1"/>
</dbReference>
<dbReference type="EMBL" id="CP002590">
    <property type="protein sequence ID" value="AEA11541.1"/>
    <property type="molecule type" value="Genomic_DNA"/>
</dbReference>
<dbReference type="Pfam" id="PF00753">
    <property type="entry name" value="Lactamase_B"/>
    <property type="match status" value="1"/>
</dbReference>
<feature type="domain" description="Metallo-beta-lactamase" evidence="1">
    <location>
        <begin position="23"/>
        <end position="217"/>
    </location>
</feature>
<dbReference type="Proteomes" id="UP000008138">
    <property type="component" value="Chromosome"/>
</dbReference>